<protein>
    <submittedName>
        <fullName evidence="2">Uncharacterized protein</fullName>
    </submittedName>
</protein>
<dbReference type="AlphaFoldDB" id="A0A8J8SZR5"/>
<name>A0A8J8SZR5_HALGN</name>
<sequence length="234" mass="27789">MEKKRSQAKTSEVNKPKKTRKNWEEHKTKEIEEEFKNIGQVKLDKNERERLAKLYSRTSNQIYKKHWDSLKIQKPPGKNANEYRQRDQFLIELNKVCQNSYQAEIATVNCAQDSEFNQKTNIVSKENYQELMEATGSEDQFFLQNNYDENEIGIQADFQEELDLRIEMPMDSMSTSKDENQIRPTFMAHQQENQVDQPLVKNYHSQHSQDIQHDQHDLERPASIWSIDVGMYLK</sequence>
<evidence type="ECO:0000256" key="1">
    <source>
        <dbReference type="SAM" id="MobiDB-lite"/>
    </source>
</evidence>
<organism evidence="2 3">
    <name type="scientific">Halteria grandinella</name>
    <dbReference type="NCBI Taxonomy" id="5974"/>
    <lineage>
        <taxon>Eukaryota</taxon>
        <taxon>Sar</taxon>
        <taxon>Alveolata</taxon>
        <taxon>Ciliophora</taxon>
        <taxon>Intramacronucleata</taxon>
        <taxon>Spirotrichea</taxon>
        <taxon>Stichotrichia</taxon>
        <taxon>Sporadotrichida</taxon>
        <taxon>Halteriidae</taxon>
        <taxon>Halteria</taxon>
    </lineage>
</organism>
<evidence type="ECO:0000313" key="3">
    <source>
        <dbReference type="Proteomes" id="UP000785679"/>
    </source>
</evidence>
<accession>A0A8J8SZR5</accession>
<gene>
    <name evidence="2" type="ORF">FGO68_gene5199</name>
</gene>
<reference evidence="2" key="1">
    <citation type="submission" date="2019-06" db="EMBL/GenBank/DDBJ databases">
        <authorList>
            <person name="Zheng W."/>
        </authorList>
    </citation>
    <scope>NUCLEOTIDE SEQUENCE</scope>
    <source>
        <strain evidence="2">QDHG01</strain>
    </source>
</reference>
<keyword evidence="3" id="KW-1185">Reference proteome</keyword>
<dbReference type="Proteomes" id="UP000785679">
    <property type="component" value="Unassembled WGS sequence"/>
</dbReference>
<comment type="caution">
    <text evidence="2">The sequence shown here is derived from an EMBL/GenBank/DDBJ whole genome shotgun (WGS) entry which is preliminary data.</text>
</comment>
<feature type="region of interest" description="Disordered" evidence="1">
    <location>
        <begin position="1"/>
        <end position="25"/>
    </location>
</feature>
<dbReference type="EMBL" id="RRYP01012785">
    <property type="protein sequence ID" value="TNV76892.1"/>
    <property type="molecule type" value="Genomic_DNA"/>
</dbReference>
<proteinExistence type="predicted"/>
<evidence type="ECO:0000313" key="2">
    <source>
        <dbReference type="EMBL" id="TNV76892.1"/>
    </source>
</evidence>